<feature type="compositionally biased region" description="Basic residues" evidence="1">
    <location>
        <begin position="120"/>
        <end position="135"/>
    </location>
</feature>
<name>A0ABR0EKF3_ZASCE</name>
<evidence type="ECO:0000256" key="1">
    <source>
        <dbReference type="SAM" id="MobiDB-lite"/>
    </source>
</evidence>
<feature type="compositionally biased region" description="Acidic residues" evidence="1">
    <location>
        <begin position="99"/>
        <end position="116"/>
    </location>
</feature>
<feature type="compositionally biased region" description="Low complexity" evidence="1">
    <location>
        <begin position="50"/>
        <end position="60"/>
    </location>
</feature>
<proteinExistence type="predicted"/>
<evidence type="ECO:0000313" key="2">
    <source>
        <dbReference type="EMBL" id="KAK4501982.1"/>
    </source>
</evidence>
<feature type="region of interest" description="Disordered" evidence="1">
    <location>
        <begin position="10"/>
        <end position="175"/>
    </location>
</feature>
<reference evidence="2 3" key="1">
    <citation type="journal article" date="2023" name="G3 (Bethesda)">
        <title>A chromosome-level genome assembly of Zasmidium syzygii isolated from banana leaves.</title>
        <authorList>
            <person name="van Westerhoven A.C."/>
            <person name="Mehrabi R."/>
            <person name="Talebi R."/>
            <person name="Steentjes M.B.F."/>
            <person name="Corcolon B."/>
            <person name="Chong P.A."/>
            <person name="Kema G.H.J."/>
            <person name="Seidl M.F."/>
        </authorList>
    </citation>
    <scope>NUCLEOTIDE SEQUENCE [LARGE SCALE GENOMIC DNA]</scope>
    <source>
        <strain evidence="2 3">P124</strain>
    </source>
</reference>
<keyword evidence="3" id="KW-1185">Reference proteome</keyword>
<accession>A0ABR0EKF3</accession>
<organism evidence="2 3">
    <name type="scientific">Zasmidium cellare</name>
    <name type="common">Wine cellar mold</name>
    <name type="synonym">Racodium cellare</name>
    <dbReference type="NCBI Taxonomy" id="395010"/>
    <lineage>
        <taxon>Eukaryota</taxon>
        <taxon>Fungi</taxon>
        <taxon>Dikarya</taxon>
        <taxon>Ascomycota</taxon>
        <taxon>Pezizomycotina</taxon>
        <taxon>Dothideomycetes</taxon>
        <taxon>Dothideomycetidae</taxon>
        <taxon>Mycosphaerellales</taxon>
        <taxon>Mycosphaerellaceae</taxon>
        <taxon>Zasmidium</taxon>
    </lineage>
</organism>
<feature type="compositionally biased region" description="Basic and acidic residues" evidence="1">
    <location>
        <begin position="70"/>
        <end position="80"/>
    </location>
</feature>
<dbReference type="Proteomes" id="UP001305779">
    <property type="component" value="Unassembled WGS sequence"/>
</dbReference>
<comment type="caution">
    <text evidence="2">The sequence shown here is derived from an EMBL/GenBank/DDBJ whole genome shotgun (WGS) entry which is preliminary data.</text>
</comment>
<feature type="compositionally biased region" description="Pro residues" evidence="1">
    <location>
        <begin position="40"/>
        <end position="49"/>
    </location>
</feature>
<evidence type="ECO:0000313" key="3">
    <source>
        <dbReference type="Proteomes" id="UP001305779"/>
    </source>
</evidence>
<gene>
    <name evidence="2" type="ORF">PRZ48_007792</name>
</gene>
<dbReference type="EMBL" id="JAXOVC010000005">
    <property type="protein sequence ID" value="KAK4501982.1"/>
    <property type="molecule type" value="Genomic_DNA"/>
</dbReference>
<sequence>MAGRIYYDLPYRDLDGSSQSHAFIPQPCKDNREKPFSNASPPPLTPPRPLARASLPARSPSPLPVFKGVLPEHETFDPKRGVRGRGRGNNTVKNKNNDNESESEAEETEGDDEDEEEKPRRGKKKPSKKGRKPTKGNKNPTTDRSPPRKRKRMALTEISEQPESPPAGRPRRGAAVRALAKNREVEYLPEDMDLDIADEYDDKEN</sequence>
<protein>
    <submittedName>
        <fullName evidence="2">Uncharacterized protein</fullName>
    </submittedName>
</protein>